<name>A0A235BWH7_UNCW3</name>
<evidence type="ECO:0000313" key="1">
    <source>
        <dbReference type="EMBL" id="OYD16720.1"/>
    </source>
</evidence>
<protein>
    <submittedName>
        <fullName evidence="1">Uncharacterized protein</fullName>
    </submittedName>
</protein>
<sequence length="75" mass="8320">SKAKIEKPRSGGTRPSSRDTRRTFLLNLNTIFSGLCIIESWVSIEPQRPQKHWLSVHTDPADESVTCGLSAIGEL</sequence>
<reference evidence="1 2" key="1">
    <citation type="submission" date="2017-07" db="EMBL/GenBank/DDBJ databases">
        <title>Recovery of genomes from metagenomes via a dereplication, aggregation, and scoring strategy.</title>
        <authorList>
            <person name="Sieber C.M."/>
            <person name="Probst A.J."/>
            <person name="Sharrar A."/>
            <person name="Thomas B.C."/>
            <person name="Hess M."/>
            <person name="Tringe S.G."/>
            <person name="Banfield J.F."/>
        </authorList>
    </citation>
    <scope>NUCLEOTIDE SEQUENCE [LARGE SCALE GENOMIC DNA]</scope>
    <source>
        <strain evidence="1">JGI_Cruoil_03_44_89</strain>
    </source>
</reference>
<dbReference type="AlphaFoldDB" id="A0A235BWH7"/>
<dbReference type="Proteomes" id="UP000215215">
    <property type="component" value="Unassembled WGS sequence"/>
</dbReference>
<accession>A0A235BWH7</accession>
<dbReference type="EMBL" id="NOZQ01000054">
    <property type="protein sequence ID" value="OYD16720.1"/>
    <property type="molecule type" value="Genomic_DNA"/>
</dbReference>
<organism evidence="1 2">
    <name type="scientific">candidate division WOR-3 bacterium JGI_Cruoil_03_44_89</name>
    <dbReference type="NCBI Taxonomy" id="1973748"/>
    <lineage>
        <taxon>Bacteria</taxon>
        <taxon>Bacteria division WOR-3</taxon>
    </lineage>
</organism>
<evidence type="ECO:0000313" key="2">
    <source>
        <dbReference type="Proteomes" id="UP000215215"/>
    </source>
</evidence>
<comment type="caution">
    <text evidence="1">The sequence shown here is derived from an EMBL/GenBank/DDBJ whole genome shotgun (WGS) entry which is preliminary data.</text>
</comment>
<feature type="non-terminal residue" evidence="1">
    <location>
        <position position="1"/>
    </location>
</feature>
<gene>
    <name evidence="1" type="ORF">CH333_02805</name>
</gene>
<proteinExistence type="predicted"/>